<dbReference type="InterPro" id="IPR002566">
    <property type="entry name" value="Msp4_OMP-like"/>
</dbReference>
<evidence type="ECO:0000313" key="3">
    <source>
        <dbReference type="Proteomes" id="UP000008320"/>
    </source>
</evidence>
<name>Q2GF78_EHRCR</name>
<sequence>MSKRSNRKFVLWVMLILFTPHISLASVLNDHNSMYVGIQYKPARQHLSKLLIKESAANTVEVFGLKKDLLNDLLTGIKDNTNFNIKYNPYYENNRLGFSGIFGYYYNKNFRIESELSYETFHIKNNGYKRIDCEKHFALAKEISGGSNNPANNKYVTLINNGISLTSALINVCYDVDGLKHNIITYSCLGFGVDTIDFLSKYTTKFSYQGKLGASYTVSPQVSVFIEGYYHGLFGKKFEKIPVNYPCDYPSPTPPNSKPHVHTTALAMLSIGYYGGSIGIKFIL</sequence>
<organism evidence="2 3">
    <name type="scientific">Ehrlichia chaffeensis (strain ATCC CRL-10679 / Arkansas)</name>
    <dbReference type="NCBI Taxonomy" id="205920"/>
    <lineage>
        <taxon>Bacteria</taxon>
        <taxon>Pseudomonadati</taxon>
        <taxon>Pseudomonadota</taxon>
        <taxon>Alphaproteobacteria</taxon>
        <taxon>Rickettsiales</taxon>
        <taxon>Anaplasmataceae</taxon>
        <taxon>Ehrlichia</taxon>
    </lineage>
</organism>
<reference evidence="2 3" key="1">
    <citation type="journal article" date="2006" name="PLoS Genet.">
        <title>Comparative genomics of emerging human ehrlichiosis agents.</title>
        <authorList>
            <person name="Dunning Hotopp J.C."/>
            <person name="Lin M."/>
            <person name="Madupu R."/>
            <person name="Crabtree J."/>
            <person name="Angiuoli S.V."/>
            <person name="Eisen J.A."/>
            <person name="Seshadri R."/>
            <person name="Ren Q."/>
            <person name="Wu M."/>
            <person name="Utterback T.R."/>
            <person name="Smith S."/>
            <person name="Lewis M."/>
            <person name="Khouri H."/>
            <person name="Zhang C."/>
            <person name="Niu H."/>
            <person name="Lin Q."/>
            <person name="Ohashi N."/>
            <person name="Zhi N."/>
            <person name="Nelson W."/>
            <person name="Brinkac L.M."/>
            <person name="Dodson R.J."/>
            <person name="Rosovitz M.J."/>
            <person name="Sundaram J."/>
            <person name="Daugherty S.C."/>
            <person name="Davidsen T."/>
            <person name="Durkin A.S."/>
            <person name="Gwinn M."/>
            <person name="Haft D.H."/>
            <person name="Selengut J.D."/>
            <person name="Sullivan S.A."/>
            <person name="Zafar N."/>
            <person name="Zhou L."/>
            <person name="Benahmed F."/>
            <person name="Forberger H."/>
            <person name="Halpin R."/>
            <person name="Mulligan S."/>
            <person name="Robinson J."/>
            <person name="White O."/>
            <person name="Rikihisa Y."/>
            <person name="Tettelin H."/>
        </authorList>
    </citation>
    <scope>NUCLEOTIDE SEQUENCE [LARGE SCALE GENOMIC DNA]</scope>
    <source>
        <strain evidence="3">ATCC CRL-10679 / Arkansas</strain>
    </source>
</reference>
<evidence type="ECO:0000313" key="2">
    <source>
        <dbReference type="EMBL" id="ABD45354.1"/>
    </source>
</evidence>
<dbReference type="KEGG" id="ech:ECH_1121"/>
<dbReference type="Proteomes" id="UP000008320">
    <property type="component" value="Chromosome"/>
</dbReference>
<accession>Q2GF78</accession>
<evidence type="ECO:0000259" key="1">
    <source>
        <dbReference type="Pfam" id="PF01617"/>
    </source>
</evidence>
<dbReference type="AlphaFoldDB" id="Q2GF78"/>
<dbReference type="OrthoDB" id="7162670at2"/>
<dbReference type="STRING" id="205920.ECH_1121"/>
<dbReference type="Gene3D" id="2.40.160.20">
    <property type="match status" value="1"/>
</dbReference>
<dbReference type="RefSeq" id="WP_011453015.1">
    <property type="nucleotide sequence ID" value="NC_007799.1"/>
</dbReference>
<gene>
    <name evidence="2" type="primary">omp-1N</name>
    <name evidence="2" type="ordered locus">ECH_1121</name>
</gene>
<dbReference type="HOGENOM" id="CLU_078984_0_0_5"/>
<protein>
    <submittedName>
        <fullName evidence="2">Major outer membrane protein Omp-1N</fullName>
    </submittedName>
</protein>
<dbReference type="eggNOG" id="COG3637">
    <property type="taxonomic scope" value="Bacteria"/>
</dbReference>
<feature type="domain" description="Msp4/OMP-like" evidence="1">
    <location>
        <begin position="31"/>
        <end position="283"/>
    </location>
</feature>
<dbReference type="InterPro" id="IPR011250">
    <property type="entry name" value="OMP/PagP_B-barrel"/>
</dbReference>
<proteinExistence type="predicted"/>
<dbReference type="SUPFAM" id="SSF56925">
    <property type="entry name" value="OMPA-like"/>
    <property type="match status" value="1"/>
</dbReference>
<keyword evidence="3" id="KW-1185">Reference proteome</keyword>
<dbReference type="EMBL" id="CP000236">
    <property type="protein sequence ID" value="ABD45354.1"/>
    <property type="molecule type" value="Genomic_DNA"/>
</dbReference>
<dbReference type="Pfam" id="PF01617">
    <property type="entry name" value="Surface_Ag_2"/>
    <property type="match status" value="1"/>
</dbReference>